<gene>
    <name evidence="3" type="ORF">AWB79_05495</name>
</gene>
<dbReference type="RefSeq" id="WP_061170574.1">
    <property type="nucleotide sequence ID" value="NZ_FCOA02000023.1"/>
</dbReference>
<keyword evidence="1 2" id="KW-0732">Signal</keyword>
<comment type="caution">
    <text evidence="3">The sequence shown here is derived from an EMBL/GenBank/DDBJ whole genome shotgun (WGS) entry which is preliminary data.</text>
</comment>
<dbReference type="SUPFAM" id="SSF53850">
    <property type="entry name" value="Periplasmic binding protein-like II"/>
    <property type="match status" value="1"/>
</dbReference>
<accession>A0A158CJJ2</accession>
<feature type="signal peptide" evidence="2">
    <location>
        <begin position="1"/>
        <end position="28"/>
    </location>
</feature>
<evidence type="ECO:0000256" key="1">
    <source>
        <dbReference type="ARBA" id="ARBA00022729"/>
    </source>
</evidence>
<dbReference type="Gene3D" id="3.40.190.10">
    <property type="entry name" value="Periplasmic binding protein-like II"/>
    <property type="match status" value="2"/>
</dbReference>
<dbReference type="EMBL" id="FCOA02000023">
    <property type="protein sequence ID" value="SAK82499.1"/>
    <property type="molecule type" value="Genomic_DNA"/>
</dbReference>
<dbReference type="AlphaFoldDB" id="A0A158CJJ2"/>
<dbReference type="Pfam" id="PF13416">
    <property type="entry name" value="SBP_bac_8"/>
    <property type="match status" value="1"/>
</dbReference>
<dbReference type="PANTHER" id="PTHR30006:SF2">
    <property type="entry name" value="ABC TRANSPORTER SUBSTRATE-BINDING PROTEIN"/>
    <property type="match status" value="1"/>
</dbReference>
<dbReference type="STRING" id="1777140.AWB79_05495"/>
<dbReference type="CDD" id="cd13589">
    <property type="entry name" value="PBP2_polyamine_RpCGA009"/>
    <property type="match status" value="1"/>
</dbReference>
<dbReference type="OrthoDB" id="305758at2"/>
<evidence type="ECO:0000256" key="2">
    <source>
        <dbReference type="SAM" id="SignalP"/>
    </source>
</evidence>
<evidence type="ECO:0000313" key="4">
    <source>
        <dbReference type="Proteomes" id="UP000054851"/>
    </source>
</evidence>
<dbReference type="Proteomes" id="UP000054851">
    <property type="component" value="Unassembled WGS sequence"/>
</dbReference>
<keyword evidence="4" id="KW-1185">Reference proteome</keyword>
<organism evidence="3 4">
    <name type="scientific">Caballeronia hypogeia</name>
    <dbReference type="NCBI Taxonomy" id="1777140"/>
    <lineage>
        <taxon>Bacteria</taxon>
        <taxon>Pseudomonadati</taxon>
        <taxon>Pseudomonadota</taxon>
        <taxon>Betaproteobacteria</taxon>
        <taxon>Burkholderiales</taxon>
        <taxon>Burkholderiaceae</taxon>
        <taxon>Caballeronia</taxon>
    </lineage>
</organism>
<dbReference type="GO" id="GO:0030976">
    <property type="term" value="F:thiamine pyrophosphate binding"/>
    <property type="evidence" value="ECO:0007669"/>
    <property type="project" value="TreeGrafter"/>
</dbReference>
<sequence>MKRRVLTISGKAALLTALGLAAYQQANAADLVVAGFGAVFEDLIRQDVAPGFEKAQSSKITYVAGNSTDNLAKIIAQKGNEQIDVVMLDDGPMRQAVALGLCRPLESSSVYNNVYPSLKVYGNNATMIGVAANGLMYNTKVFKQNNWAPPTSWSDLKDPKYKGKVVFPPLSNGFGLAGFLAINRLGGGTDSNVEPAFKVFKADYAPNVAAFSPTPADMNQIFQAGEAVLAVNGSTRTAALADTGFPVAFVYPKEGAYAGGMAACAVAGGQNKPAAMKFVETLLSPESQTVIAKKFYAGPANSKVVLPPDLQSKVPYGESQISSLQMPDWNVVNSKRAEWTQQFNRIIQK</sequence>
<evidence type="ECO:0000313" key="3">
    <source>
        <dbReference type="EMBL" id="SAK82499.1"/>
    </source>
</evidence>
<reference evidence="3" key="1">
    <citation type="submission" date="2016-01" db="EMBL/GenBank/DDBJ databases">
        <authorList>
            <person name="Peeters C."/>
        </authorList>
    </citation>
    <scope>NUCLEOTIDE SEQUENCE</scope>
    <source>
        <strain evidence="3">LMG 29322</strain>
    </source>
</reference>
<protein>
    <submittedName>
        <fullName evidence="3">Extracellular solute-binding protein</fullName>
    </submittedName>
</protein>
<dbReference type="InterPro" id="IPR006059">
    <property type="entry name" value="SBP"/>
</dbReference>
<dbReference type="GO" id="GO:0015888">
    <property type="term" value="P:thiamine transport"/>
    <property type="evidence" value="ECO:0007669"/>
    <property type="project" value="TreeGrafter"/>
</dbReference>
<name>A0A158CJJ2_9BURK</name>
<proteinExistence type="predicted"/>
<dbReference type="GO" id="GO:0030975">
    <property type="term" value="F:thiamine binding"/>
    <property type="evidence" value="ECO:0007669"/>
    <property type="project" value="TreeGrafter"/>
</dbReference>
<dbReference type="PANTHER" id="PTHR30006">
    <property type="entry name" value="THIAMINE-BINDING PERIPLASMIC PROTEIN-RELATED"/>
    <property type="match status" value="1"/>
</dbReference>
<feature type="chain" id="PRO_5007623127" evidence="2">
    <location>
        <begin position="29"/>
        <end position="349"/>
    </location>
</feature>
<dbReference type="GO" id="GO:0030288">
    <property type="term" value="C:outer membrane-bounded periplasmic space"/>
    <property type="evidence" value="ECO:0007669"/>
    <property type="project" value="TreeGrafter"/>
</dbReference>